<dbReference type="CDD" id="cd00130">
    <property type="entry name" value="PAS"/>
    <property type="match status" value="3"/>
</dbReference>
<keyword evidence="11" id="KW-0902">Two-component regulatory system</keyword>
<dbReference type="Pfam" id="PF13493">
    <property type="entry name" value="DUF4118"/>
    <property type="match status" value="1"/>
</dbReference>
<dbReference type="CDD" id="cd00075">
    <property type="entry name" value="HATPase"/>
    <property type="match status" value="1"/>
</dbReference>
<sequence length="1046" mass="113390">MNREHPPACPPEDAPPGAARRSGRPLPRWLGYAGAVAAVATATLGRFALDPVLGDRYPFVTYTLAVAFVAWFGRTPPTVVTLVLGGACACVLFVPPHHAFAPGEPGVLVGSVMFLAVAGTVVAMSHALRTARTRCEGLLTEAGARECELRRAGRAEIEQRERLRASEERLRLALGAARMIAWEYAPATDTVTTSDNLSDLYGLPPGTSLAGAEEGFRLVHPDDVAGHRAAVDAAVSRNEGYVSRFRIVRPDDGRAQWMEEHGRPVHGPDGALRLVGVVADISDRVRAEDELRAGERRLRLALDAARMVVWDWDPAADRATFSANAADVFGLPGGATLTNSAEAYPLVHPDDLDRHRATVQAAAASGRGYRTEFRMVRRDTGETIWLEERASAVTDAAGRTVRLIGIDVDVTGRRRAEERAALLTAAVESANDAVIITEAKLDRPGPRIEYVNPAYTRMTGYAFADAVGQTPRVLQGPKTSRALLDRLRRDLAERQEFTGETINYRKDGSEYIVEWRITPMRGAGGGVEKWVAVQRDVTDRRRTDERLRASEEKFRTLFERMDEGFCVIEFLDGPHGPLSDYVHIEANPAYLANAGIPNVVGRKVREMVPDEADGWVQVYRDVLLTGRPVRFERELVATGRHLDLAAFRVEPADRRQVAVLFKDVTARKRAEAQLRDQDRRKDEFLATLAHELRNPLAPIRNGLQIIRLSGADGPVGKARAMMDRQLDQMVRLVDDLLDVSRITRGKLDLRRERVSVRAVIDAAVETAGPQIGAAGHELTVRVPDPPAEVDGDPARLAQVVSNLLTNSAKYTPPGGHIRLTAERAGATVAVSVRDDGIGIPPAMLGRVFDMFTQVDRALEKTTGGLGIGLSLVKGLVEMHGGTVEARSDGEGRGSEFVVRLPVAAAGGAPEGGRGSGPADEARPAARRVLVVDDNADAADSLAQLLKILGNEVRTAYDGEAGVAAAAAFRPHLVFLDIGMPKVNGFEACRRIRAEPWGDGVTLVALTGWGQNDDRRKTAAAGFDHHLVKPVEYATLTKLMATTEPPA</sequence>
<dbReference type="Pfam" id="PF00512">
    <property type="entry name" value="HisKA"/>
    <property type="match status" value="1"/>
</dbReference>
<feature type="modified residue" description="4-aspartylphosphate" evidence="13">
    <location>
        <position position="976"/>
    </location>
</feature>
<dbReference type="Gene3D" id="3.40.50.2300">
    <property type="match status" value="1"/>
</dbReference>
<dbReference type="InterPro" id="IPR003594">
    <property type="entry name" value="HATPase_dom"/>
</dbReference>
<proteinExistence type="predicted"/>
<keyword evidence="5" id="KW-0808">Transferase</keyword>
<accession>A0ABU5F4K5</accession>
<dbReference type="InterPro" id="IPR005467">
    <property type="entry name" value="His_kinase_dom"/>
</dbReference>
<name>A0ABU5F4K5_9BACT</name>
<keyword evidence="4 13" id="KW-0597">Phosphoprotein</keyword>
<feature type="transmembrane region" description="Helical" evidence="15">
    <location>
        <begin position="107"/>
        <end position="128"/>
    </location>
</feature>
<comment type="subcellular location">
    <subcellularLocation>
        <location evidence="2">Membrane</location>
        <topology evidence="2">Multi-pass membrane protein</topology>
    </subcellularLocation>
</comment>
<reference evidence="21" key="1">
    <citation type="journal article" date="2023" name="Mar. Drugs">
        <title>Gemmata algarum, a Novel Planctomycete Isolated from an Algal Mat, Displays Antimicrobial Activity.</title>
        <authorList>
            <person name="Kumar G."/>
            <person name="Kallscheuer N."/>
            <person name="Kashif M."/>
            <person name="Ahamad S."/>
            <person name="Jagadeeshwari U."/>
            <person name="Pannikurungottu S."/>
            <person name="Haufschild T."/>
            <person name="Kabuu M."/>
            <person name="Sasikala C."/>
            <person name="Jogler C."/>
            <person name="Ramana C."/>
        </authorList>
    </citation>
    <scope>NUCLEOTIDE SEQUENCE [LARGE SCALE GENOMIC DNA]</scope>
    <source>
        <strain evidence="21">JC673</strain>
    </source>
</reference>
<feature type="domain" description="PAS" evidence="18">
    <location>
        <begin position="294"/>
        <end position="366"/>
    </location>
</feature>
<dbReference type="Pfam" id="PF00072">
    <property type="entry name" value="Response_reg"/>
    <property type="match status" value="1"/>
</dbReference>
<dbReference type="PANTHER" id="PTHR43047">
    <property type="entry name" value="TWO-COMPONENT HISTIDINE PROTEIN KINASE"/>
    <property type="match status" value="1"/>
</dbReference>
<dbReference type="InterPro" id="IPR011006">
    <property type="entry name" value="CheY-like_superfamily"/>
</dbReference>
<evidence type="ECO:0000256" key="6">
    <source>
        <dbReference type="ARBA" id="ARBA00022692"/>
    </source>
</evidence>
<dbReference type="Pfam" id="PF08447">
    <property type="entry name" value="PAS_3"/>
    <property type="match status" value="2"/>
</dbReference>
<dbReference type="PROSITE" id="PS50109">
    <property type="entry name" value="HIS_KIN"/>
    <property type="match status" value="1"/>
</dbReference>
<keyword evidence="12 15" id="KW-0472">Membrane</keyword>
<dbReference type="Gene3D" id="3.30.565.10">
    <property type="entry name" value="Histidine kinase-like ATPase, C-terminal domain"/>
    <property type="match status" value="1"/>
</dbReference>
<keyword evidence="8" id="KW-0418">Kinase</keyword>
<evidence type="ECO:0000256" key="14">
    <source>
        <dbReference type="SAM" id="MobiDB-lite"/>
    </source>
</evidence>
<dbReference type="InterPro" id="IPR001789">
    <property type="entry name" value="Sig_transdc_resp-reg_receiver"/>
</dbReference>
<dbReference type="InterPro" id="IPR036890">
    <property type="entry name" value="HATPase_C_sf"/>
</dbReference>
<keyword evidence="7" id="KW-0547">Nucleotide-binding</keyword>
<dbReference type="Gene3D" id="1.20.120.620">
    <property type="entry name" value="Backbone structure of the membrane domain of e. Coli histidine kinase receptor kdpd"/>
    <property type="match status" value="1"/>
</dbReference>
<dbReference type="SMART" id="SM00448">
    <property type="entry name" value="REC"/>
    <property type="match status" value="1"/>
</dbReference>
<feature type="domain" description="PAS" evidence="18">
    <location>
        <begin position="419"/>
        <end position="494"/>
    </location>
</feature>
<dbReference type="InterPro" id="IPR000700">
    <property type="entry name" value="PAS-assoc_C"/>
</dbReference>
<evidence type="ECO:0000256" key="2">
    <source>
        <dbReference type="ARBA" id="ARBA00004141"/>
    </source>
</evidence>
<evidence type="ECO:0000256" key="13">
    <source>
        <dbReference type="PROSITE-ProRule" id="PRU00169"/>
    </source>
</evidence>
<evidence type="ECO:0000256" key="1">
    <source>
        <dbReference type="ARBA" id="ARBA00000085"/>
    </source>
</evidence>
<evidence type="ECO:0000256" key="7">
    <source>
        <dbReference type="ARBA" id="ARBA00022741"/>
    </source>
</evidence>
<evidence type="ECO:0000313" key="20">
    <source>
        <dbReference type="EMBL" id="MDY3562419.1"/>
    </source>
</evidence>
<feature type="transmembrane region" description="Helical" evidence="15">
    <location>
        <begin position="79"/>
        <end position="95"/>
    </location>
</feature>
<protein>
    <recommendedName>
        <fullName evidence="3">histidine kinase</fullName>
        <ecNumber evidence="3">2.7.13.3</ecNumber>
    </recommendedName>
</protein>
<dbReference type="SUPFAM" id="SSF47384">
    <property type="entry name" value="Homodimeric domain of signal transducing histidine kinase"/>
    <property type="match status" value="1"/>
</dbReference>
<organism evidence="20 21">
    <name type="scientific">Gemmata algarum</name>
    <dbReference type="NCBI Taxonomy" id="2975278"/>
    <lineage>
        <taxon>Bacteria</taxon>
        <taxon>Pseudomonadati</taxon>
        <taxon>Planctomycetota</taxon>
        <taxon>Planctomycetia</taxon>
        <taxon>Gemmatales</taxon>
        <taxon>Gemmataceae</taxon>
        <taxon>Gemmata</taxon>
    </lineage>
</organism>
<dbReference type="PRINTS" id="PR00344">
    <property type="entry name" value="BCTRLSENSOR"/>
</dbReference>
<keyword evidence="9" id="KW-0067">ATP-binding</keyword>
<dbReference type="SUPFAM" id="SSF55874">
    <property type="entry name" value="ATPase domain of HSP90 chaperone/DNA topoisomerase II/histidine kinase"/>
    <property type="match status" value="1"/>
</dbReference>
<feature type="domain" description="PAC" evidence="19">
    <location>
        <begin position="369"/>
        <end position="422"/>
    </location>
</feature>
<gene>
    <name evidence="20" type="ORF">R5W23_003885</name>
</gene>
<evidence type="ECO:0000256" key="4">
    <source>
        <dbReference type="ARBA" id="ARBA00022553"/>
    </source>
</evidence>
<evidence type="ECO:0000256" key="3">
    <source>
        <dbReference type="ARBA" id="ARBA00012438"/>
    </source>
</evidence>
<evidence type="ECO:0000256" key="8">
    <source>
        <dbReference type="ARBA" id="ARBA00022777"/>
    </source>
</evidence>
<dbReference type="PROSITE" id="PS50110">
    <property type="entry name" value="RESPONSE_REGULATORY"/>
    <property type="match status" value="1"/>
</dbReference>
<feature type="region of interest" description="Disordered" evidence="14">
    <location>
        <begin position="1"/>
        <end position="22"/>
    </location>
</feature>
<keyword evidence="6 15" id="KW-0812">Transmembrane</keyword>
<evidence type="ECO:0000256" key="15">
    <source>
        <dbReference type="SAM" id="Phobius"/>
    </source>
</evidence>
<dbReference type="InterPro" id="IPR038318">
    <property type="entry name" value="KdpD_sf"/>
</dbReference>
<evidence type="ECO:0000259" key="18">
    <source>
        <dbReference type="PROSITE" id="PS50112"/>
    </source>
</evidence>
<keyword evidence="10 15" id="KW-1133">Transmembrane helix</keyword>
<dbReference type="SUPFAM" id="SSF55785">
    <property type="entry name" value="PYP-like sensor domain (PAS domain)"/>
    <property type="match status" value="4"/>
</dbReference>
<evidence type="ECO:0000256" key="11">
    <source>
        <dbReference type="ARBA" id="ARBA00023012"/>
    </source>
</evidence>
<dbReference type="InterPro" id="IPR000014">
    <property type="entry name" value="PAS"/>
</dbReference>
<dbReference type="PROSITE" id="PS50113">
    <property type="entry name" value="PAC"/>
    <property type="match status" value="3"/>
</dbReference>
<dbReference type="InterPro" id="IPR025201">
    <property type="entry name" value="KdpD_TM"/>
</dbReference>
<evidence type="ECO:0000259" key="19">
    <source>
        <dbReference type="PROSITE" id="PS50113"/>
    </source>
</evidence>
<dbReference type="RefSeq" id="WP_320688746.1">
    <property type="nucleotide sequence ID" value="NZ_JAXBLV010000212.1"/>
</dbReference>
<dbReference type="Gene3D" id="2.10.70.100">
    <property type="match status" value="1"/>
</dbReference>
<keyword evidence="21" id="KW-1185">Reference proteome</keyword>
<comment type="caution">
    <text evidence="20">The sequence shown here is derived from an EMBL/GenBank/DDBJ whole genome shotgun (WGS) entry which is preliminary data.</text>
</comment>
<dbReference type="InterPro" id="IPR013655">
    <property type="entry name" value="PAS_fold_3"/>
</dbReference>
<evidence type="ECO:0000256" key="9">
    <source>
        <dbReference type="ARBA" id="ARBA00022840"/>
    </source>
</evidence>
<feature type="domain" description="PAC" evidence="19">
    <location>
        <begin position="495"/>
        <end position="549"/>
    </location>
</feature>
<dbReference type="InterPro" id="IPR003661">
    <property type="entry name" value="HisK_dim/P_dom"/>
</dbReference>
<dbReference type="SMART" id="SM00091">
    <property type="entry name" value="PAS"/>
    <property type="match status" value="3"/>
</dbReference>
<evidence type="ECO:0000256" key="10">
    <source>
        <dbReference type="ARBA" id="ARBA00022989"/>
    </source>
</evidence>
<dbReference type="InterPro" id="IPR004358">
    <property type="entry name" value="Sig_transdc_His_kin-like_C"/>
</dbReference>
<dbReference type="SMART" id="SM00388">
    <property type="entry name" value="HisKA"/>
    <property type="match status" value="1"/>
</dbReference>
<feature type="domain" description="PAC" evidence="19">
    <location>
        <begin position="241"/>
        <end position="293"/>
    </location>
</feature>
<dbReference type="SUPFAM" id="SSF52172">
    <property type="entry name" value="CheY-like"/>
    <property type="match status" value="1"/>
</dbReference>
<dbReference type="InterPro" id="IPR035965">
    <property type="entry name" value="PAS-like_dom_sf"/>
</dbReference>
<evidence type="ECO:0000256" key="12">
    <source>
        <dbReference type="ARBA" id="ARBA00023136"/>
    </source>
</evidence>
<dbReference type="Proteomes" id="UP001272242">
    <property type="component" value="Unassembled WGS sequence"/>
</dbReference>
<feature type="transmembrane region" description="Helical" evidence="15">
    <location>
        <begin position="29"/>
        <end position="49"/>
    </location>
</feature>
<dbReference type="InterPro" id="IPR036097">
    <property type="entry name" value="HisK_dim/P_sf"/>
</dbReference>
<dbReference type="EMBL" id="JAXBLV010000212">
    <property type="protein sequence ID" value="MDY3562419.1"/>
    <property type="molecule type" value="Genomic_DNA"/>
</dbReference>
<dbReference type="NCBIfam" id="TIGR00229">
    <property type="entry name" value="sensory_box"/>
    <property type="match status" value="3"/>
</dbReference>
<evidence type="ECO:0000259" key="16">
    <source>
        <dbReference type="PROSITE" id="PS50109"/>
    </source>
</evidence>
<evidence type="ECO:0000256" key="5">
    <source>
        <dbReference type="ARBA" id="ARBA00022679"/>
    </source>
</evidence>
<dbReference type="Gene3D" id="3.30.450.20">
    <property type="entry name" value="PAS domain"/>
    <property type="match status" value="4"/>
</dbReference>
<evidence type="ECO:0000259" key="17">
    <source>
        <dbReference type="PROSITE" id="PS50110"/>
    </source>
</evidence>
<dbReference type="EC" id="2.7.13.3" evidence="3"/>
<dbReference type="PANTHER" id="PTHR43047:SF72">
    <property type="entry name" value="OSMOSENSING HISTIDINE PROTEIN KINASE SLN1"/>
    <property type="match status" value="1"/>
</dbReference>
<dbReference type="InterPro" id="IPR001610">
    <property type="entry name" value="PAC"/>
</dbReference>
<feature type="domain" description="Histidine kinase" evidence="16">
    <location>
        <begin position="687"/>
        <end position="904"/>
    </location>
</feature>
<dbReference type="CDD" id="cd17580">
    <property type="entry name" value="REC_2_DhkD-like"/>
    <property type="match status" value="1"/>
</dbReference>
<dbReference type="Pfam" id="PF02518">
    <property type="entry name" value="HATPase_c"/>
    <property type="match status" value="1"/>
</dbReference>
<dbReference type="SMART" id="SM00086">
    <property type="entry name" value="PAC"/>
    <property type="match status" value="3"/>
</dbReference>
<feature type="domain" description="Response regulatory" evidence="17">
    <location>
        <begin position="927"/>
        <end position="1043"/>
    </location>
</feature>
<dbReference type="SMART" id="SM00387">
    <property type="entry name" value="HATPase_c"/>
    <property type="match status" value="1"/>
</dbReference>
<dbReference type="PROSITE" id="PS50112">
    <property type="entry name" value="PAS"/>
    <property type="match status" value="2"/>
</dbReference>
<dbReference type="CDD" id="cd00082">
    <property type="entry name" value="HisKA"/>
    <property type="match status" value="1"/>
</dbReference>
<dbReference type="Pfam" id="PF13426">
    <property type="entry name" value="PAS_9"/>
    <property type="match status" value="1"/>
</dbReference>
<dbReference type="Gene3D" id="1.10.287.130">
    <property type="match status" value="1"/>
</dbReference>
<comment type="catalytic activity">
    <reaction evidence="1">
        <text>ATP + protein L-histidine = ADP + protein N-phospho-L-histidine.</text>
        <dbReference type="EC" id="2.7.13.3"/>
    </reaction>
</comment>
<evidence type="ECO:0000313" key="21">
    <source>
        <dbReference type="Proteomes" id="UP001272242"/>
    </source>
</evidence>